<organism evidence="1 2">
    <name type="scientific">Violaceomyces palustris</name>
    <dbReference type="NCBI Taxonomy" id="1673888"/>
    <lineage>
        <taxon>Eukaryota</taxon>
        <taxon>Fungi</taxon>
        <taxon>Dikarya</taxon>
        <taxon>Basidiomycota</taxon>
        <taxon>Ustilaginomycotina</taxon>
        <taxon>Ustilaginomycetes</taxon>
        <taxon>Violaceomycetales</taxon>
        <taxon>Violaceomycetaceae</taxon>
        <taxon>Violaceomyces</taxon>
    </lineage>
</organism>
<protein>
    <submittedName>
        <fullName evidence="1">Uncharacterized protein</fullName>
    </submittedName>
</protein>
<accession>A0ACD0P0J7</accession>
<dbReference type="Proteomes" id="UP000245626">
    <property type="component" value="Unassembled WGS sequence"/>
</dbReference>
<gene>
    <name evidence="1" type="ORF">IE53DRAFT_48268</name>
</gene>
<dbReference type="EMBL" id="KZ819838">
    <property type="protein sequence ID" value="PWN51510.1"/>
    <property type="molecule type" value="Genomic_DNA"/>
</dbReference>
<evidence type="ECO:0000313" key="2">
    <source>
        <dbReference type="Proteomes" id="UP000245626"/>
    </source>
</evidence>
<evidence type="ECO:0000313" key="1">
    <source>
        <dbReference type="EMBL" id="PWN51510.1"/>
    </source>
</evidence>
<sequence>MMTWAMLDEVESKTRRFNQSTEGVCVYVRVLCVNGWWMNPWMKLLQAKDEERRGMARMVGEDEKKKLRGQFGRIGEQTWLERTEGYGWMDGWMVGRLDGWIGGRMVEKDSESSAGLGFWRWGWRRWTVRPRPGEKREMMMMMMMLSLMTMMSGGERKGGRRWEGDAVKERWRRETERRRGRSRENKPSPREVGREGGESVERGGRVKGRSEARERRERGDGGKERRER</sequence>
<proteinExistence type="predicted"/>
<name>A0ACD0P0J7_9BASI</name>
<keyword evidence="2" id="KW-1185">Reference proteome</keyword>
<reference evidence="1 2" key="1">
    <citation type="journal article" date="2018" name="Mol. Biol. Evol.">
        <title>Broad Genomic Sampling Reveals a Smut Pathogenic Ancestry of the Fungal Clade Ustilaginomycotina.</title>
        <authorList>
            <person name="Kijpornyongpan T."/>
            <person name="Mondo S.J."/>
            <person name="Barry K."/>
            <person name="Sandor L."/>
            <person name="Lee J."/>
            <person name="Lipzen A."/>
            <person name="Pangilinan J."/>
            <person name="LaButti K."/>
            <person name="Hainaut M."/>
            <person name="Henrissat B."/>
            <person name="Grigoriev I.V."/>
            <person name="Spatafora J.W."/>
            <person name="Aime M.C."/>
        </authorList>
    </citation>
    <scope>NUCLEOTIDE SEQUENCE [LARGE SCALE GENOMIC DNA]</scope>
    <source>
        <strain evidence="1 2">SA 807</strain>
    </source>
</reference>